<protein>
    <submittedName>
        <fullName evidence="1">Uncharacterized protein</fullName>
    </submittedName>
</protein>
<evidence type="ECO:0000313" key="2">
    <source>
        <dbReference type="Proteomes" id="UP000053831"/>
    </source>
</evidence>
<sequence length="270" mass="29437">MSPNNPNQHVPTDEEMQYQARWMIYDDDDPWNQTAADNVEWLRRFKRDVGILKEEGPGLPAIDAWATEQGGTGFAPPYVFPRGHLEALGQLGSAPTQSDGRQPLAGPTANKSYLEALASFTSCQPAAIFCSRELEWGLEEFVRQFTAQNGYFPSDDALQRRAREILNTATTAADDAVLLNKFKEWVQQKGDGVATLALPSAAGPEVGRMMAGPEGWLEKMPLTSMPAGMDLNILDKDIGGILAGLDYNFALDEFGADMEGLEHDGGVSLA</sequence>
<name>A0A0M8N784_ESCWE</name>
<dbReference type="Proteomes" id="UP000053831">
    <property type="component" value="Unassembled WGS sequence"/>
</dbReference>
<reference evidence="1 2" key="1">
    <citation type="submission" date="2015-07" db="EMBL/GenBank/DDBJ databases">
        <title>The genome of the fungus Escovopsis weberi, a specialized disease agent of ant agriculture.</title>
        <authorList>
            <person name="de Man T.J."/>
            <person name="Stajich J.E."/>
            <person name="Kubicek C.P."/>
            <person name="Chenthamara K."/>
            <person name="Atanasova L."/>
            <person name="Druzhinina I.S."/>
            <person name="Birnbaum S."/>
            <person name="Barribeau S.M."/>
            <person name="Teiling C."/>
            <person name="Suen G."/>
            <person name="Currie C."/>
            <person name="Gerardo N.M."/>
        </authorList>
    </citation>
    <scope>NUCLEOTIDE SEQUENCE [LARGE SCALE GENOMIC DNA]</scope>
</reference>
<comment type="caution">
    <text evidence="1">The sequence shown here is derived from an EMBL/GenBank/DDBJ whole genome shotgun (WGS) entry which is preliminary data.</text>
</comment>
<proteinExistence type="predicted"/>
<dbReference type="STRING" id="150374.A0A0M8N784"/>
<keyword evidence="2" id="KW-1185">Reference proteome</keyword>
<dbReference type="AlphaFoldDB" id="A0A0M8N784"/>
<dbReference type="OrthoDB" id="10056939at2759"/>
<organism evidence="1 2">
    <name type="scientific">Escovopsis weberi</name>
    <dbReference type="NCBI Taxonomy" id="150374"/>
    <lineage>
        <taxon>Eukaryota</taxon>
        <taxon>Fungi</taxon>
        <taxon>Dikarya</taxon>
        <taxon>Ascomycota</taxon>
        <taxon>Pezizomycotina</taxon>
        <taxon>Sordariomycetes</taxon>
        <taxon>Hypocreomycetidae</taxon>
        <taxon>Hypocreales</taxon>
        <taxon>Hypocreaceae</taxon>
        <taxon>Escovopsis</taxon>
    </lineage>
</organism>
<evidence type="ECO:0000313" key="1">
    <source>
        <dbReference type="EMBL" id="KOS21371.1"/>
    </source>
</evidence>
<dbReference type="EMBL" id="LGSR01000008">
    <property type="protein sequence ID" value="KOS21371.1"/>
    <property type="molecule type" value="Genomic_DNA"/>
</dbReference>
<gene>
    <name evidence="1" type="ORF">ESCO_005158</name>
</gene>
<accession>A0A0M8N784</accession>